<evidence type="ECO:0000313" key="4">
    <source>
        <dbReference type="EMBL" id="PKI64051.1"/>
    </source>
</evidence>
<keyword evidence="5" id="KW-1185">Reference proteome</keyword>
<feature type="domain" description="Reverse transcriptase/retrotransposon-derived protein RNase H-like" evidence="2">
    <location>
        <begin position="48"/>
        <end position="142"/>
    </location>
</feature>
<dbReference type="STRING" id="22663.A0A2I0K673"/>
<dbReference type="AlphaFoldDB" id="A0A2I0K673"/>
<dbReference type="Proteomes" id="UP000233551">
    <property type="component" value="Unassembled WGS sequence"/>
</dbReference>
<dbReference type="InterPro" id="IPR012337">
    <property type="entry name" value="RNaseH-like_sf"/>
</dbReference>
<dbReference type="Pfam" id="PF17919">
    <property type="entry name" value="RT_RNaseH_2"/>
    <property type="match status" value="1"/>
</dbReference>
<dbReference type="SUPFAM" id="SSF53098">
    <property type="entry name" value="Ribonuclease H-like"/>
    <property type="match status" value="1"/>
</dbReference>
<evidence type="ECO:0008006" key="6">
    <source>
        <dbReference type="Google" id="ProtNLM"/>
    </source>
</evidence>
<dbReference type="PANTHER" id="PTHR37984:SF5">
    <property type="entry name" value="PROTEIN NYNRIN-LIKE"/>
    <property type="match status" value="1"/>
</dbReference>
<dbReference type="GO" id="GO:0003676">
    <property type="term" value="F:nucleic acid binding"/>
    <property type="evidence" value="ECO:0007669"/>
    <property type="project" value="InterPro"/>
</dbReference>
<name>A0A2I0K673_PUNGR</name>
<evidence type="ECO:0000259" key="3">
    <source>
        <dbReference type="Pfam" id="PF17921"/>
    </source>
</evidence>
<dbReference type="Gene3D" id="3.30.420.10">
    <property type="entry name" value="Ribonuclease H-like superfamily/Ribonuclease H"/>
    <property type="match status" value="1"/>
</dbReference>
<dbReference type="EMBL" id="PGOL01000855">
    <property type="protein sequence ID" value="PKI64051.1"/>
    <property type="molecule type" value="Genomic_DNA"/>
</dbReference>
<feature type="domain" description="Integrase zinc-binding" evidence="3">
    <location>
        <begin position="260"/>
        <end position="315"/>
    </location>
</feature>
<keyword evidence="1" id="KW-0511">Multifunctional enzyme</keyword>
<dbReference type="InterPro" id="IPR050951">
    <property type="entry name" value="Retrovirus_Pol_polyprotein"/>
</dbReference>
<evidence type="ECO:0000259" key="2">
    <source>
        <dbReference type="Pfam" id="PF17919"/>
    </source>
</evidence>
<dbReference type="InterPro" id="IPR043502">
    <property type="entry name" value="DNA/RNA_pol_sf"/>
</dbReference>
<dbReference type="PANTHER" id="PTHR37984">
    <property type="entry name" value="PROTEIN CBG26694"/>
    <property type="match status" value="1"/>
</dbReference>
<organism evidence="4 5">
    <name type="scientific">Punica granatum</name>
    <name type="common">Pomegranate</name>
    <dbReference type="NCBI Taxonomy" id="22663"/>
    <lineage>
        <taxon>Eukaryota</taxon>
        <taxon>Viridiplantae</taxon>
        <taxon>Streptophyta</taxon>
        <taxon>Embryophyta</taxon>
        <taxon>Tracheophyta</taxon>
        <taxon>Spermatophyta</taxon>
        <taxon>Magnoliopsida</taxon>
        <taxon>eudicotyledons</taxon>
        <taxon>Gunneridae</taxon>
        <taxon>Pentapetalae</taxon>
        <taxon>rosids</taxon>
        <taxon>malvids</taxon>
        <taxon>Myrtales</taxon>
        <taxon>Lythraceae</taxon>
        <taxon>Punica</taxon>
    </lineage>
</organism>
<dbReference type="SUPFAM" id="SSF56672">
    <property type="entry name" value="DNA/RNA polymerases"/>
    <property type="match status" value="1"/>
</dbReference>
<dbReference type="Gene3D" id="3.10.20.370">
    <property type="match status" value="1"/>
</dbReference>
<protein>
    <recommendedName>
        <fullName evidence="6">Integrase catalytic domain-containing protein</fullName>
    </recommendedName>
</protein>
<sequence>MRSWPPPKSVTKLRGFMGLTGYYHKFVKGYGGIARPLTNLLKKGRLEWSIEAEGAFNALKTAMTAAPVLALPDFEDEFVIEVDASGTGIDAVLSQKGRPLAFLSNGLNESKKSWLTYEKEMLAILEAVRYWQTYLLGRQFTIQTDQRSLRYLLEQRIVTPEQQKWITKLLGFDYRIEYKPRAKNKAADALSQRAEAAITMAVTVLYSNLWAKITQATEGDPRLGLILRNIRRGELLEGEFNLRGGFLVRAGRVVVPDTFELRRTILHEFHNSVTGGHSGILRTYKRIKQLFSWPGMKTDVVRYVQECDTCQRNKSDSRRPAGVTRATTEPRQAKEVAEAFVRGIVRLHGILESIVTDRDRIFMSSFWWELFKLHGIKLKMSSAYHSQTDG</sequence>
<dbReference type="Pfam" id="PF17921">
    <property type="entry name" value="Integrase_H2C2"/>
    <property type="match status" value="1"/>
</dbReference>
<evidence type="ECO:0000313" key="5">
    <source>
        <dbReference type="Proteomes" id="UP000233551"/>
    </source>
</evidence>
<dbReference type="FunFam" id="1.10.340.70:FF:000001">
    <property type="entry name" value="Retrovirus-related Pol polyprotein from transposon gypsy-like Protein"/>
    <property type="match status" value="1"/>
</dbReference>
<accession>A0A2I0K673</accession>
<dbReference type="InterPro" id="IPR043128">
    <property type="entry name" value="Rev_trsase/Diguanyl_cyclase"/>
</dbReference>
<comment type="caution">
    <text evidence="4">The sequence shown here is derived from an EMBL/GenBank/DDBJ whole genome shotgun (WGS) entry which is preliminary data.</text>
</comment>
<dbReference type="GO" id="GO:0003824">
    <property type="term" value="F:catalytic activity"/>
    <property type="evidence" value="ECO:0007669"/>
    <property type="project" value="UniProtKB-KW"/>
</dbReference>
<dbReference type="InterPro" id="IPR041577">
    <property type="entry name" value="RT_RNaseH_2"/>
</dbReference>
<reference evidence="4 5" key="1">
    <citation type="submission" date="2017-11" db="EMBL/GenBank/DDBJ databases">
        <title>De-novo sequencing of pomegranate (Punica granatum L.) genome.</title>
        <authorList>
            <person name="Akparov Z."/>
            <person name="Amiraslanov A."/>
            <person name="Hajiyeva S."/>
            <person name="Abbasov M."/>
            <person name="Kaur K."/>
            <person name="Hamwieh A."/>
            <person name="Solovyev V."/>
            <person name="Salamov A."/>
            <person name="Braich B."/>
            <person name="Kosarev P."/>
            <person name="Mahmoud A."/>
            <person name="Hajiyev E."/>
            <person name="Babayeva S."/>
            <person name="Izzatullayeva V."/>
            <person name="Mammadov A."/>
            <person name="Mammadov A."/>
            <person name="Sharifova S."/>
            <person name="Ojaghi J."/>
            <person name="Eynullazada K."/>
            <person name="Bayramov B."/>
            <person name="Abdulazimova A."/>
            <person name="Shahmuradov I."/>
        </authorList>
    </citation>
    <scope>NUCLEOTIDE SEQUENCE [LARGE SCALE GENOMIC DNA]</scope>
    <source>
        <strain evidence="5">cv. AG2017</strain>
        <tissue evidence="4">Leaf</tissue>
    </source>
</reference>
<dbReference type="CDD" id="cd09274">
    <property type="entry name" value="RNase_HI_RT_Ty3"/>
    <property type="match status" value="1"/>
</dbReference>
<evidence type="ECO:0000256" key="1">
    <source>
        <dbReference type="ARBA" id="ARBA00023268"/>
    </source>
</evidence>
<dbReference type="InterPro" id="IPR036397">
    <property type="entry name" value="RNaseH_sf"/>
</dbReference>
<proteinExistence type="predicted"/>
<dbReference type="Gene3D" id="3.30.70.270">
    <property type="match status" value="1"/>
</dbReference>
<dbReference type="InterPro" id="IPR041588">
    <property type="entry name" value="Integrase_H2C2"/>
</dbReference>
<dbReference type="FunFam" id="3.30.70.270:FF:000020">
    <property type="entry name" value="Transposon Tf2-6 polyprotein-like Protein"/>
    <property type="match status" value="1"/>
</dbReference>
<dbReference type="Gene3D" id="1.10.340.70">
    <property type="match status" value="1"/>
</dbReference>
<gene>
    <name evidence="4" type="ORF">CRG98_015583</name>
</gene>